<evidence type="ECO:0000313" key="2">
    <source>
        <dbReference type="Proteomes" id="UP000085678"/>
    </source>
</evidence>
<gene>
    <name evidence="3" type="primary">LOC106151167</name>
</gene>
<dbReference type="InParanoid" id="A0A1S3H143"/>
<dbReference type="PANTHER" id="PTHR24114:SF50">
    <property type="entry name" value="RNI-LIKE PROTEIN"/>
    <property type="match status" value="1"/>
</dbReference>
<dbReference type="GeneID" id="106151167"/>
<dbReference type="InterPro" id="IPR052394">
    <property type="entry name" value="LRR-containing"/>
</dbReference>
<dbReference type="AlphaFoldDB" id="A0A1S3H143"/>
<feature type="compositionally biased region" description="Polar residues" evidence="1">
    <location>
        <begin position="10"/>
        <end position="33"/>
    </location>
</feature>
<dbReference type="OMA" id="HINHIKP"/>
<dbReference type="PANTHER" id="PTHR24114">
    <property type="entry name" value="LEUCINE RICH REPEAT FAMILY PROTEIN"/>
    <property type="match status" value="1"/>
</dbReference>
<dbReference type="Pfam" id="PF13516">
    <property type="entry name" value="LRR_6"/>
    <property type="match status" value="6"/>
</dbReference>
<dbReference type="InterPro" id="IPR001611">
    <property type="entry name" value="Leu-rich_rpt"/>
</dbReference>
<dbReference type="KEGG" id="lak:106151167"/>
<protein>
    <submittedName>
        <fullName evidence="3">Leucine-rich repeat-containing protein 74A</fullName>
    </submittedName>
</protein>
<reference evidence="3" key="1">
    <citation type="submission" date="2025-08" db="UniProtKB">
        <authorList>
            <consortium name="RefSeq"/>
        </authorList>
    </citation>
    <scope>IDENTIFICATION</scope>
    <source>
        <tissue evidence="3">Gonads</tissue>
    </source>
</reference>
<dbReference type="Proteomes" id="UP000085678">
    <property type="component" value="Unplaced"/>
</dbReference>
<feature type="region of interest" description="Disordered" evidence="1">
    <location>
        <begin position="624"/>
        <end position="666"/>
    </location>
</feature>
<dbReference type="RefSeq" id="XP_013379728.1">
    <property type="nucleotide sequence ID" value="XM_013524274.1"/>
</dbReference>
<dbReference type="STRING" id="7574.A0A1S3H143"/>
<accession>A0A1S3H143</accession>
<dbReference type="OrthoDB" id="120976at2759"/>
<keyword evidence="2" id="KW-1185">Reference proteome</keyword>
<dbReference type="SUPFAM" id="SSF52047">
    <property type="entry name" value="RNI-like"/>
    <property type="match status" value="1"/>
</dbReference>
<feature type="region of interest" description="Disordered" evidence="1">
    <location>
        <begin position="1"/>
        <end position="40"/>
    </location>
</feature>
<dbReference type="SMART" id="SM00368">
    <property type="entry name" value="LRR_RI"/>
    <property type="match status" value="7"/>
</dbReference>
<dbReference type="Gene3D" id="3.80.10.10">
    <property type="entry name" value="Ribonuclease Inhibitor"/>
    <property type="match status" value="2"/>
</dbReference>
<name>A0A1S3H143_LINAN</name>
<proteinExistence type="predicted"/>
<evidence type="ECO:0000313" key="3">
    <source>
        <dbReference type="RefSeq" id="XP_013379728.1"/>
    </source>
</evidence>
<sequence length="666" mass="74481">MHMTMGDSPLNRSYGKTSTTLSQNLTRGDTGISQKKAFNEDPLESRHHVYSKIHSGAVGSRTTTLFLSRATTKISNKERKTSQSYSDRKLEKSFNRAGHDWNDNEPHSEDKFESELERLVSQQSIELSSTSCQKDPKDPSETQKEESCHTLALSNQDLSISENASVPTLAREFTRMLTFADTTLDISDIKGIQHNDKKHLKETQEEKQYTKMYTEACQLLRVIPVSQVIRNMMGPAMELQRYSLGPRGMKSVVISLVNNVRVTRLNAAENDLGVKGAVAIAELMLENNYITELVLSSNDIRSEGAKAICDAVKSHSKLRTLNLSHNQLGDQDACHIAGILRGKCTLQELNISNNQFREQGGITIGKAIALNDKLQTLDLSWNHLRGKGGVGICRGLQENVGLRKLNLSWNGLGREGGQYLAHALASNRTLEHLDVANNRLSTEDMGVLLKGLQHNDCLQVLKIGANPFSSEMAFSLLQMARVSDMPLRELDFKDIPVSVNFQALATHLHQDRGLKVRHGAVILGRSSKQKPKRNNEMTANPLKIFFTHLSKQGMRVIDLYKRFDTGKRDHLYVTKQQFRDGISSINIPLLSGGVEQIVDKIEAKNETVDLVLLFEEEKQFRKKLIQNRTQKPPKPPPSKQQPGKTRKLSTLEKQDDSPLSATGQTS</sequence>
<feature type="compositionally biased region" description="Basic and acidic residues" evidence="1">
    <location>
        <begin position="134"/>
        <end position="146"/>
    </location>
</feature>
<feature type="region of interest" description="Disordered" evidence="1">
    <location>
        <begin position="125"/>
        <end position="146"/>
    </location>
</feature>
<feature type="compositionally biased region" description="Polar residues" evidence="1">
    <location>
        <begin position="657"/>
        <end position="666"/>
    </location>
</feature>
<evidence type="ECO:0000256" key="1">
    <source>
        <dbReference type="SAM" id="MobiDB-lite"/>
    </source>
</evidence>
<dbReference type="InterPro" id="IPR032675">
    <property type="entry name" value="LRR_dom_sf"/>
</dbReference>
<organism evidence="2 3">
    <name type="scientific">Lingula anatina</name>
    <name type="common">Brachiopod</name>
    <name type="synonym">Lingula unguis</name>
    <dbReference type="NCBI Taxonomy" id="7574"/>
    <lineage>
        <taxon>Eukaryota</taxon>
        <taxon>Metazoa</taxon>
        <taxon>Spiralia</taxon>
        <taxon>Lophotrochozoa</taxon>
        <taxon>Brachiopoda</taxon>
        <taxon>Linguliformea</taxon>
        <taxon>Lingulata</taxon>
        <taxon>Lingulida</taxon>
        <taxon>Linguloidea</taxon>
        <taxon>Lingulidae</taxon>
        <taxon>Lingula</taxon>
    </lineage>
</organism>